<evidence type="ECO:0000313" key="3">
    <source>
        <dbReference type="Proteomes" id="UP001341840"/>
    </source>
</evidence>
<name>A0ABU6QF70_9FABA</name>
<accession>A0ABU6QF70</accession>
<dbReference type="EMBL" id="JASCZI010000237">
    <property type="protein sequence ID" value="MED6110362.1"/>
    <property type="molecule type" value="Genomic_DNA"/>
</dbReference>
<feature type="compositionally biased region" description="Basic and acidic residues" evidence="1">
    <location>
        <begin position="1"/>
        <end position="30"/>
    </location>
</feature>
<reference evidence="2 3" key="1">
    <citation type="journal article" date="2023" name="Plants (Basel)">
        <title>Bridging the Gap: Combining Genomics and Transcriptomics Approaches to Understand Stylosanthes scabra, an Orphan Legume from the Brazilian Caatinga.</title>
        <authorList>
            <person name="Ferreira-Neto J.R.C."/>
            <person name="da Silva M.D."/>
            <person name="Binneck E."/>
            <person name="de Melo N.F."/>
            <person name="da Silva R.H."/>
            <person name="de Melo A.L.T.M."/>
            <person name="Pandolfi V."/>
            <person name="Bustamante F.O."/>
            <person name="Brasileiro-Vidal A.C."/>
            <person name="Benko-Iseppon A.M."/>
        </authorList>
    </citation>
    <scope>NUCLEOTIDE SEQUENCE [LARGE SCALE GENOMIC DNA]</scope>
    <source>
        <tissue evidence="2">Leaves</tissue>
    </source>
</reference>
<protein>
    <submittedName>
        <fullName evidence="2">Uncharacterized protein</fullName>
    </submittedName>
</protein>
<comment type="caution">
    <text evidence="2">The sequence shown here is derived from an EMBL/GenBank/DDBJ whole genome shotgun (WGS) entry which is preliminary data.</text>
</comment>
<sequence length="53" mass="5992">MARGQKSDKEAKGKNDIKSKKQESPKKKDVTPLMPMLMRSPFTQLDSADLKTK</sequence>
<gene>
    <name evidence="2" type="ORF">PIB30_042075</name>
</gene>
<proteinExistence type="predicted"/>
<feature type="region of interest" description="Disordered" evidence="1">
    <location>
        <begin position="1"/>
        <end position="53"/>
    </location>
</feature>
<organism evidence="2 3">
    <name type="scientific">Stylosanthes scabra</name>
    <dbReference type="NCBI Taxonomy" id="79078"/>
    <lineage>
        <taxon>Eukaryota</taxon>
        <taxon>Viridiplantae</taxon>
        <taxon>Streptophyta</taxon>
        <taxon>Embryophyta</taxon>
        <taxon>Tracheophyta</taxon>
        <taxon>Spermatophyta</taxon>
        <taxon>Magnoliopsida</taxon>
        <taxon>eudicotyledons</taxon>
        <taxon>Gunneridae</taxon>
        <taxon>Pentapetalae</taxon>
        <taxon>rosids</taxon>
        <taxon>fabids</taxon>
        <taxon>Fabales</taxon>
        <taxon>Fabaceae</taxon>
        <taxon>Papilionoideae</taxon>
        <taxon>50 kb inversion clade</taxon>
        <taxon>dalbergioids sensu lato</taxon>
        <taxon>Dalbergieae</taxon>
        <taxon>Pterocarpus clade</taxon>
        <taxon>Stylosanthes</taxon>
    </lineage>
</organism>
<dbReference type="Proteomes" id="UP001341840">
    <property type="component" value="Unassembled WGS sequence"/>
</dbReference>
<evidence type="ECO:0000256" key="1">
    <source>
        <dbReference type="SAM" id="MobiDB-lite"/>
    </source>
</evidence>
<keyword evidence="3" id="KW-1185">Reference proteome</keyword>
<evidence type="ECO:0000313" key="2">
    <source>
        <dbReference type="EMBL" id="MED6110362.1"/>
    </source>
</evidence>